<comment type="caution">
    <text evidence="1">The sequence shown here is derived from an EMBL/GenBank/DDBJ whole genome shotgun (WGS) entry which is preliminary data.</text>
</comment>
<dbReference type="InterPro" id="IPR038071">
    <property type="entry name" value="UROD/MetE-like_sf"/>
</dbReference>
<sequence length="127" mass="14459">MASEKAPKTDCVTYPHTLEASNWQAQLDRGVDSVPVVALSLYRHILDSTYYFVVFLSVYVSEKEQESIDHSTISVSLVTFYDVHADVHQGFSDLKSRQTHYISLEVTVCQLFTSLDLMIGMFRSRCN</sequence>
<evidence type="ECO:0000313" key="1">
    <source>
        <dbReference type="EMBL" id="CCI10777.1"/>
    </source>
</evidence>
<proteinExistence type="predicted"/>
<accession>A0A024FV16</accession>
<dbReference type="AlphaFoldDB" id="A0A024FV16"/>
<gene>
    <name evidence="1" type="ORF">BN9_116740</name>
</gene>
<dbReference type="Gene3D" id="3.20.20.210">
    <property type="match status" value="1"/>
</dbReference>
<keyword evidence="2" id="KW-1185">Reference proteome</keyword>
<protein>
    <submittedName>
        <fullName evidence="1">Uncharacterized protein</fullName>
    </submittedName>
</protein>
<dbReference type="InParanoid" id="A0A024FV16"/>
<reference evidence="1 2" key="1">
    <citation type="submission" date="2012-05" db="EMBL/GenBank/DDBJ databases">
        <title>Recombination and specialization in a pathogen metapopulation.</title>
        <authorList>
            <person name="Gardiner A."/>
            <person name="Kemen E."/>
            <person name="Schultz-Larsen T."/>
            <person name="MacLean D."/>
            <person name="Van Oosterhout C."/>
            <person name="Jones J.D.G."/>
        </authorList>
    </citation>
    <scope>NUCLEOTIDE SEQUENCE [LARGE SCALE GENOMIC DNA]</scope>
    <source>
        <strain evidence="1 2">Ac Nc2</strain>
    </source>
</reference>
<dbReference type="EMBL" id="CAIX01000401">
    <property type="protein sequence ID" value="CCI10777.1"/>
    <property type="molecule type" value="Genomic_DNA"/>
</dbReference>
<name>A0A024FV16_9STRA</name>
<dbReference type="Proteomes" id="UP000053237">
    <property type="component" value="Unassembled WGS sequence"/>
</dbReference>
<evidence type="ECO:0000313" key="2">
    <source>
        <dbReference type="Proteomes" id="UP000053237"/>
    </source>
</evidence>
<organism evidence="1 2">
    <name type="scientific">Albugo candida</name>
    <dbReference type="NCBI Taxonomy" id="65357"/>
    <lineage>
        <taxon>Eukaryota</taxon>
        <taxon>Sar</taxon>
        <taxon>Stramenopiles</taxon>
        <taxon>Oomycota</taxon>
        <taxon>Peronosporomycetes</taxon>
        <taxon>Albuginales</taxon>
        <taxon>Albuginaceae</taxon>
        <taxon>Albugo</taxon>
    </lineage>
</organism>